<organism evidence="1 2">
    <name type="scientific">Lithospermum erythrorhizon</name>
    <name type="common">Purple gromwell</name>
    <name type="synonym">Lithospermum officinale var. erythrorhizon</name>
    <dbReference type="NCBI Taxonomy" id="34254"/>
    <lineage>
        <taxon>Eukaryota</taxon>
        <taxon>Viridiplantae</taxon>
        <taxon>Streptophyta</taxon>
        <taxon>Embryophyta</taxon>
        <taxon>Tracheophyta</taxon>
        <taxon>Spermatophyta</taxon>
        <taxon>Magnoliopsida</taxon>
        <taxon>eudicotyledons</taxon>
        <taxon>Gunneridae</taxon>
        <taxon>Pentapetalae</taxon>
        <taxon>asterids</taxon>
        <taxon>lamiids</taxon>
        <taxon>Boraginales</taxon>
        <taxon>Boraginaceae</taxon>
        <taxon>Boraginoideae</taxon>
        <taxon>Lithospermeae</taxon>
        <taxon>Lithospermum</taxon>
    </lineage>
</organism>
<name>A0AAV3Q109_LITER</name>
<dbReference type="EMBL" id="BAABME010002799">
    <property type="protein sequence ID" value="GAA0156153.1"/>
    <property type="molecule type" value="Genomic_DNA"/>
</dbReference>
<dbReference type="Proteomes" id="UP001454036">
    <property type="component" value="Unassembled WGS sequence"/>
</dbReference>
<sequence>MLPRWVLLRLSFGRYDAHGGVLPHLLLTARPEGWLLYFTVRTNIKGFCEAFSSKVEPDTWRPFFFYASGEGLQPDVPSSFMAHLKSNSALPRSVKHKADAHACSTYWKDKSSMPFHFYTDCLVLKAAGLFPIADADPRVLEALRPPAPTPEPVLVGSSFEEDEALSPLLRRIPKRQLHNLRTGELKLLRVLRGIPHPRHLLLHGTATKVRLPQLQPPLKKMLADNVLLPWYWSRKIMVVLVEQLPRPLPLSLSRFRSLVSWIHLFLLGGYFPPGKRLGSPLYSSWPSQFLRSFLALQSYKDLLSSYEAASGSFSRVGQLEGELKVLKVEKAREEGALQRILKTLAREHSIPQERYGASTRRTEAMGALLEGMQAKRDPQ</sequence>
<evidence type="ECO:0000313" key="2">
    <source>
        <dbReference type="Proteomes" id="UP001454036"/>
    </source>
</evidence>
<protein>
    <submittedName>
        <fullName evidence="1">Uncharacterized protein</fullName>
    </submittedName>
</protein>
<dbReference type="AlphaFoldDB" id="A0AAV3Q109"/>
<reference evidence="1 2" key="1">
    <citation type="submission" date="2024-01" db="EMBL/GenBank/DDBJ databases">
        <title>The complete chloroplast genome sequence of Lithospermum erythrorhizon: insights into the phylogenetic relationship among Boraginaceae species and the maternal lineages of purple gromwells.</title>
        <authorList>
            <person name="Okada T."/>
            <person name="Watanabe K."/>
        </authorList>
    </citation>
    <scope>NUCLEOTIDE SEQUENCE [LARGE SCALE GENOMIC DNA]</scope>
</reference>
<proteinExistence type="predicted"/>
<comment type="caution">
    <text evidence="1">The sequence shown here is derived from an EMBL/GenBank/DDBJ whole genome shotgun (WGS) entry which is preliminary data.</text>
</comment>
<gene>
    <name evidence="1" type="ORF">LIER_13710</name>
</gene>
<keyword evidence="2" id="KW-1185">Reference proteome</keyword>
<evidence type="ECO:0000313" key="1">
    <source>
        <dbReference type="EMBL" id="GAA0156153.1"/>
    </source>
</evidence>
<accession>A0AAV3Q109</accession>